<feature type="compositionally biased region" description="Basic and acidic residues" evidence="11">
    <location>
        <begin position="622"/>
        <end position="649"/>
    </location>
</feature>
<evidence type="ECO:0000256" key="4">
    <source>
        <dbReference type="ARBA" id="ARBA00022449"/>
    </source>
</evidence>
<dbReference type="EMBL" id="NHZQ01000331">
    <property type="protein sequence ID" value="PSK43075.1"/>
    <property type="molecule type" value="Genomic_DNA"/>
</dbReference>
<feature type="compositionally biased region" description="Basic and acidic residues" evidence="11">
    <location>
        <begin position="973"/>
        <end position="989"/>
    </location>
</feature>
<evidence type="ECO:0000256" key="12">
    <source>
        <dbReference type="SAM" id="Phobius"/>
    </source>
</evidence>
<feature type="transmembrane region" description="Helical" evidence="12">
    <location>
        <begin position="36"/>
        <end position="54"/>
    </location>
</feature>
<feature type="transmembrane region" description="Helical" evidence="12">
    <location>
        <begin position="362"/>
        <end position="383"/>
    </location>
</feature>
<feature type="transmembrane region" description="Helical" evidence="12">
    <location>
        <begin position="102"/>
        <end position="125"/>
    </location>
</feature>
<evidence type="ECO:0000256" key="7">
    <source>
        <dbReference type="ARBA" id="ARBA00023053"/>
    </source>
</evidence>
<evidence type="ECO:0000256" key="6">
    <source>
        <dbReference type="ARBA" id="ARBA00022989"/>
    </source>
</evidence>
<keyword evidence="4" id="KW-0050">Antiport</keyword>
<name>A0A2P7Z4D4_9PEZI</name>
<evidence type="ECO:0000313" key="15">
    <source>
        <dbReference type="EMBL" id="PSK43075.1"/>
    </source>
</evidence>
<evidence type="ECO:0000313" key="16">
    <source>
        <dbReference type="Proteomes" id="UP000243723"/>
    </source>
</evidence>
<evidence type="ECO:0000256" key="11">
    <source>
        <dbReference type="SAM" id="MobiDB-lite"/>
    </source>
</evidence>
<dbReference type="AlphaFoldDB" id="A0A2P7Z4D4"/>
<accession>A0A2P7Z4D4</accession>
<feature type="transmembrane region" description="Helical" evidence="12">
    <location>
        <begin position="12"/>
        <end position="29"/>
    </location>
</feature>
<evidence type="ECO:0000256" key="8">
    <source>
        <dbReference type="ARBA" id="ARBA00023065"/>
    </source>
</evidence>
<keyword evidence="7" id="KW-0915">Sodium</keyword>
<dbReference type="GO" id="GO:0030007">
    <property type="term" value="P:intracellular potassium ion homeostasis"/>
    <property type="evidence" value="ECO:0007669"/>
    <property type="project" value="TreeGrafter"/>
</dbReference>
<feature type="compositionally biased region" description="Basic and acidic residues" evidence="11">
    <location>
        <begin position="677"/>
        <end position="688"/>
    </location>
</feature>
<feature type="region of interest" description="Disordered" evidence="11">
    <location>
        <begin position="711"/>
        <end position="788"/>
    </location>
</feature>
<keyword evidence="9 12" id="KW-0472">Membrane</keyword>
<feature type="compositionally biased region" description="Basic and acidic residues" evidence="11">
    <location>
        <begin position="722"/>
        <end position="736"/>
    </location>
</feature>
<reference evidence="15 16" key="1">
    <citation type="submission" date="2017-05" db="EMBL/GenBank/DDBJ databases">
        <title>Draft genome sequence of Elsinoe australis.</title>
        <authorList>
            <person name="Cheng Q."/>
        </authorList>
    </citation>
    <scope>NUCLEOTIDE SEQUENCE [LARGE SCALE GENOMIC DNA]</scope>
    <source>
        <strain evidence="15 16">NL1</strain>
    </source>
</reference>
<keyword evidence="3" id="KW-0813">Transport</keyword>
<organism evidence="15 16">
    <name type="scientific">Elsinoe australis</name>
    <dbReference type="NCBI Taxonomy" id="40998"/>
    <lineage>
        <taxon>Eukaryota</taxon>
        <taxon>Fungi</taxon>
        <taxon>Dikarya</taxon>
        <taxon>Ascomycota</taxon>
        <taxon>Pezizomycotina</taxon>
        <taxon>Dothideomycetes</taxon>
        <taxon>Dothideomycetidae</taxon>
        <taxon>Myriangiales</taxon>
        <taxon>Elsinoaceae</taxon>
        <taxon>Elsinoe</taxon>
    </lineage>
</organism>
<feature type="region of interest" description="Disordered" evidence="11">
    <location>
        <begin position="812"/>
        <end position="1071"/>
    </location>
</feature>
<dbReference type="InterPro" id="IPR004712">
    <property type="entry name" value="Na+/H+_antiporter_fungi"/>
</dbReference>
<feature type="compositionally biased region" description="Basic and acidic residues" evidence="11">
    <location>
        <begin position="871"/>
        <end position="890"/>
    </location>
</feature>
<dbReference type="GO" id="GO:0005886">
    <property type="term" value="C:plasma membrane"/>
    <property type="evidence" value="ECO:0007669"/>
    <property type="project" value="InterPro"/>
</dbReference>
<keyword evidence="6 12" id="KW-1133">Transmembrane helix</keyword>
<evidence type="ECO:0000256" key="2">
    <source>
        <dbReference type="ARBA" id="ARBA00005248"/>
    </source>
</evidence>
<comment type="caution">
    <text evidence="15">The sequence shown here is derived from an EMBL/GenBank/DDBJ whole genome shotgun (WGS) entry which is preliminary data.</text>
</comment>
<feature type="compositionally biased region" description="Acidic residues" evidence="11">
    <location>
        <begin position="605"/>
        <end position="621"/>
    </location>
</feature>
<sequence length="1071" mass="118859">MAWDQLSINRPHLVYIILGGFTSLFMLCSSVIKERLYIGEATVATICGIIFGPHAANLIDPRTWGNVDQITLEFSRIVLVVQCFAVGVELPKAYMERHWKSVVFLLIPVMTFGWLVTSLFLYALIPTMNWLDSLVVAACVTATDPVLASSVVGKGKFAKRVPKHIRDLLSAESGCNDGMAFPFVYLGLYLIKYRPNAGEVFFHWMCYTVLYECLFGAFYGVCVGYIARRAIRYAHEKEWIDRESFLVFYFVLALFCAGSGSLLGLDDLLVGFACGVGFSNDGWFTEKTEESHVSNVIDLLINLAFFVYFGTIIPWEQFDAERILGLTAWRLVVVALLVLFFRRIPIMLALKPIIPDIKTWREALFCGHFGPIGVGAIFVAILARAELETTTTTPLAELPEPGFPHLNIIELIWPVTCFLVICSIVVHGSSIAVFTLGKHINTLTLTMSYTQANDSTWMDRLPRIQSRSKSSMSLNRGTESFNEKFDFPAGVVPKNFALRRQREEDDTNGRSSSLQPPGGVGRSKKKERYGGPISQSAIAPVRSPGAASATDEDRIARSDSDTLAMKSEDSPESRAGTETETSSEEGKKVAKEAGEIYEEGGQTVYEDEEGNVLEVEDEDPNLSDKKRQEHEAKESELLSKKESAGEKPGDAPPDAAQRPDLHGWRKFSKAATGFRKRGQEEKPAEKRGPARAYQYGNTIIVEDEDGEVIKKYDINPPAGGAKKGESSGKEGGHHNFADPARTKQRMQRMGSYLGVKPKDVAADAGAESAEGTKKRKKNTVDPDDDERIRFTVEAGGRRLSKAEFIQQIQRLDPKTRAKFVEQSNVPEKVKEEARADAREHDRNKNTTGSYFPDAPQVNVQPPSPSVQATAQEREEGHGAELKKVATDESTAKGPEGLTFTDEKGEDIPFHDVGGDLARHSGETAAQRRRREAAERAAAEDEDSEDDGTERVPPRIAPLKNKGRMGSDTEEETAAERRRREGALGIRHEDEESESEEEESTQQRKGIRFAGDETPAERRRKEAPLSPTREESEEEDGEPAQRPAIRFADVTSPTREGSSTGTKRRPQRRSKD</sequence>
<keyword evidence="16" id="KW-1185">Reference proteome</keyword>
<evidence type="ECO:0000256" key="5">
    <source>
        <dbReference type="ARBA" id="ARBA00022692"/>
    </source>
</evidence>
<comment type="subcellular location">
    <subcellularLocation>
        <location evidence="1">Membrane</location>
        <topology evidence="1">Multi-pass membrane protein</topology>
    </subcellularLocation>
</comment>
<dbReference type="FunFam" id="1.20.1530.20:FF:000015">
    <property type="entry name" value="Na(+)/H(+) antiporter 2"/>
    <property type="match status" value="1"/>
</dbReference>
<feature type="transmembrane region" description="Helical" evidence="12">
    <location>
        <begin position="327"/>
        <end position="350"/>
    </location>
</feature>
<keyword evidence="8" id="KW-0406">Ion transport</keyword>
<gene>
    <name evidence="15" type="ORF">B9Z65_7029</name>
</gene>
<dbReference type="PANTHER" id="PTHR31382">
    <property type="entry name" value="NA(+)/H(+) ANTIPORTER"/>
    <property type="match status" value="1"/>
</dbReference>
<feature type="transmembrane region" description="Helical" evidence="12">
    <location>
        <begin position="246"/>
        <end position="262"/>
    </location>
</feature>
<protein>
    <submittedName>
        <fullName evidence="15">Sodium/hydrogen antiporter</fullName>
    </submittedName>
</protein>
<feature type="domain" description="Cation/H+ exchanger transmembrane" evidence="13">
    <location>
        <begin position="26"/>
        <end position="434"/>
    </location>
</feature>
<feature type="compositionally biased region" description="Basic and acidic residues" evidence="11">
    <location>
        <begin position="551"/>
        <end position="577"/>
    </location>
</feature>
<feature type="transmembrane region" description="Helical" evidence="12">
    <location>
        <begin position="296"/>
        <end position="315"/>
    </location>
</feature>
<evidence type="ECO:0000256" key="9">
    <source>
        <dbReference type="ARBA" id="ARBA00023136"/>
    </source>
</evidence>
<evidence type="ECO:0000259" key="14">
    <source>
        <dbReference type="Pfam" id="PF08619"/>
    </source>
</evidence>
<keyword evidence="5 12" id="KW-0812">Transmembrane</keyword>
<proteinExistence type="inferred from homology"/>
<evidence type="ECO:0000256" key="3">
    <source>
        <dbReference type="ARBA" id="ARBA00022448"/>
    </source>
</evidence>
<dbReference type="Pfam" id="PF08619">
    <property type="entry name" value="Nha1_C"/>
    <property type="match status" value="1"/>
</dbReference>
<feature type="compositionally biased region" description="Acidic residues" evidence="11">
    <location>
        <begin position="990"/>
        <end position="999"/>
    </location>
</feature>
<dbReference type="GO" id="GO:0042391">
    <property type="term" value="P:regulation of membrane potential"/>
    <property type="evidence" value="ECO:0007669"/>
    <property type="project" value="InterPro"/>
</dbReference>
<dbReference type="InterPro" id="IPR006153">
    <property type="entry name" value="Cation/H_exchanger_TM"/>
</dbReference>
<evidence type="ECO:0000256" key="10">
    <source>
        <dbReference type="ARBA" id="ARBA00023201"/>
    </source>
</evidence>
<feature type="compositionally biased region" description="Basic residues" evidence="11">
    <location>
        <begin position="1061"/>
        <end position="1071"/>
    </location>
</feature>
<dbReference type="InterPro" id="IPR013928">
    <property type="entry name" value="Cation/H_antiporter_C"/>
</dbReference>
<dbReference type="Pfam" id="PF00999">
    <property type="entry name" value="Na_H_Exchanger"/>
    <property type="match status" value="1"/>
</dbReference>
<dbReference type="OrthoDB" id="2190219at2759"/>
<keyword evidence="10" id="KW-0739">Sodium transport</keyword>
<evidence type="ECO:0000259" key="13">
    <source>
        <dbReference type="Pfam" id="PF00999"/>
    </source>
</evidence>
<dbReference type="GO" id="GO:0120029">
    <property type="term" value="P:proton export across plasma membrane"/>
    <property type="evidence" value="ECO:0007669"/>
    <property type="project" value="InterPro"/>
</dbReference>
<feature type="compositionally biased region" description="Basic and acidic residues" evidence="11">
    <location>
        <begin position="584"/>
        <end position="594"/>
    </location>
</feature>
<evidence type="ECO:0000256" key="1">
    <source>
        <dbReference type="ARBA" id="ARBA00004141"/>
    </source>
</evidence>
<feature type="domain" description="Alkali metal cation/H+ antiporter Nha1 C-terminal" evidence="14">
    <location>
        <begin position="457"/>
        <end position="993"/>
    </location>
</feature>
<feature type="region of interest" description="Disordered" evidence="11">
    <location>
        <begin position="501"/>
        <end position="698"/>
    </location>
</feature>
<dbReference type="STRING" id="40998.A0A2P7Z4D4"/>
<dbReference type="Proteomes" id="UP000243723">
    <property type="component" value="Unassembled WGS sequence"/>
</dbReference>
<comment type="similarity">
    <text evidence="2">Belongs to the fungal Na(+)/H(+) exchanger family.</text>
</comment>
<dbReference type="Gene3D" id="1.20.1530.20">
    <property type="match status" value="1"/>
</dbReference>
<dbReference type="GO" id="GO:0015385">
    <property type="term" value="F:sodium:proton antiporter activity"/>
    <property type="evidence" value="ECO:0007669"/>
    <property type="project" value="InterPro"/>
</dbReference>
<feature type="compositionally biased region" description="Basic and acidic residues" evidence="11">
    <location>
        <begin position="827"/>
        <end position="844"/>
    </location>
</feature>
<dbReference type="InterPro" id="IPR038770">
    <property type="entry name" value="Na+/solute_symporter_sf"/>
</dbReference>
<feature type="compositionally biased region" description="Basic and acidic residues" evidence="11">
    <location>
        <begin position="900"/>
        <end position="921"/>
    </location>
</feature>
<dbReference type="GO" id="GO:0036376">
    <property type="term" value="P:sodium ion export across plasma membrane"/>
    <property type="evidence" value="ECO:0007669"/>
    <property type="project" value="InterPro"/>
</dbReference>
<feature type="transmembrane region" description="Helical" evidence="12">
    <location>
        <begin position="411"/>
        <end position="437"/>
    </location>
</feature>
<feature type="transmembrane region" description="Helical" evidence="12">
    <location>
        <begin position="201"/>
        <end position="226"/>
    </location>
</feature>
<feature type="compositionally biased region" description="Polar residues" evidence="11">
    <location>
        <begin position="1050"/>
        <end position="1060"/>
    </location>
</feature>
<dbReference type="PANTHER" id="PTHR31382:SF4">
    <property type="entry name" value="NA(+)_H(+) ANTIPORTER"/>
    <property type="match status" value="1"/>
</dbReference>